<dbReference type="AlphaFoldDB" id="A0A7S0PQL2"/>
<accession>A0A7S0PQL2</accession>
<feature type="transmembrane region" description="Helical" evidence="1">
    <location>
        <begin position="53"/>
        <end position="75"/>
    </location>
</feature>
<organism evidence="2">
    <name type="scientific">Ostreococcus mediterraneus</name>
    <dbReference type="NCBI Taxonomy" id="1486918"/>
    <lineage>
        <taxon>Eukaryota</taxon>
        <taxon>Viridiplantae</taxon>
        <taxon>Chlorophyta</taxon>
        <taxon>Mamiellophyceae</taxon>
        <taxon>Mamiellales</taxon>
        <taxon>Bathycoccaceae</taxon>
        <taxon>Ostreococcus</taxon>
    </lineage>
</organism>
<keyword evidence="1" id="KW-0472">Membrane</keyword>
<dbReference type="EMBL" id="HBEW01006981">
    <property type="protein sequence ID" value="CAD8586344.1"/>
    <property type="molecule type" value="Transcribed_RNA"/>
</dbReference>
<name>A0A7S0PQL2_9CHLO</name>
<gene>
    <name evidence="2" type="ORF">OMED0929_LOCUS5898</name>
</gene>
<evidence type="ECO:0000313" key="2">
    <source>
        <dbReference type="EMBL" id="CAD8586344.1"/>
    </source>
</evidence>
<keyword evidence="1" id="KW-1133">Transmembrane helix</keyword>
<evidence type="ECO:0000256" key="1">
    <source>
        <dbReference type="SAM" id="Phobius"/>
    </source>
</evidence>
<protein>
    <submittedName>
        <fullName evidence="2">Uncharacterized protein</fullName>
    </submittedName>
</protein>
<reference evidence="2" key="1">
    <citation type="submission" date="2021-01" db="EMBL/GenBank/DDBJ databases">
        <authorList>
            <person name="Corre E."/>
            <person name="Pelletier E."/>
            <person name="Niang G."/>
            <person name="Scheremetjew M."/>
            <person name="Finn R."/>
            <person name="Kale V."/>
            <person name="Holt S."/>
            <person name="Cochrane G."/>
            <person name="Meng A."/>
            <person name="Brown T."/>
            <person name="Cohen L."/>
        </authorList>
    </citation>
    <scope>NUCLEOTIDE SEQUENCE</scope>
    <source>
        <strain evidence="2">Clade-D-RCC2572</strain>
    </source>
</reference>
<proteinExistence type="predicted"/>
<sequence>MMTTNGAYVVNQPGVMHVMAPPTPVVHYQGASTTTVMMPNQLVPNGVYVQEPYVGPISMVLGVCLLGFLCPLVFFCPCDTRTTFVPAVAQQPQVTHVYAQPQTQQMTSAPKIVPGTPTNYYPSV</sequence>
<keyword evidence="1" id="KW-0812">Transmembrane</keyword>